<comment type="subcellular location">
    <subcellularLocation>
        <location evidence="9">Cell inner membrane</location>
        <topology evidence="9">Single-pass type II membrane protein</topology>
    </subcellularLocation>
    <subcellularLocation>
        <location evidence="1">Membrane</location>
    </subcellularLocation>
    <text evidence="9">Localizes to the division septum.</text>
</comment>
<dbReference type="GO" id="GO:0090529">
    <property type="term" value="P:cell septum assembly"/>
    <property type="evidence" value="ECO:0007669"/>
    <property type="project" value="InterPro"/>
</dbReference>
<dbReference type="GeneID" id="72438132"/>
<comment type="function">
    <text evidence="9">Essential cell division protein.</text>
</comment>
<keyword evidence="8 9" id="KW-0131">Cell cycle</keyword>
<evidence type="ECO:0000256" key="4">
    <source>
        <dbReference type="ARBA" id="ARBA00022618"/>
    </source>
</evidence>
<dbReference type="InterPro" id="IPR026579">
    <property type="entry name" value="FtsQ"/>
</dbReference>
<dbReference type="RefSeq" id="WP_037904572.1">
    <property type="nucleotide sequence ID" value="NZ_CP068998.1"/>
</dbReference>
<dbReference type="Pfam" id="PF03799">
    <property type="entry name" value="FtsQ_DivIB_C"/>
    <property type="match status" value="1"/>
</dbReference>
<evidence type="ECO:0000256" key="1">
    <source>
        <dbReference type="ARBA" id="ARBA00004370"/>
    </source>
</evidence>
<dbReference type="EMBL" id="JEMU01000001">
    <property type="protein sequence ID" value="KAJ04963.1"/>
    <property type="molecule type" value="Genomic_DNA"/>
</dbReference>
<proteinExistence type="inferred from homology"/>
<keyword evidence="5 9" id="KW-0812">Transmembrane</keyword>
<evidence type="ECO:0000256" key="6">
    <source>
        <dbReference type="ARBA" id="ARBA00022989"/>
    </source>
</evidence>
<dbReference type="PANTHER" id="PTHR35851">
    <property type="entry name" value="CELL DIVISION PROTEIN FTSQ"/>
    <property type="match status" value="1"/>
</dbReference>
<organism evidence="10 11">
    <name type="scientific">Sulfitobacter mediterraneus</name>
    <dbReference type="NCBI Taxonomy" id="83219"/>
    <lineage>
        <taxon>Bacteria</taxon>
        <taxon>Pseudomonadati</taxon>
        <taxon>Pseudomonadota</taxon>
        <taxon>Alphaproteobacteria</taxon>
        <taxon>Rhodobacterales</taxon>
        <taxon>Roseobacteraceae</taxon>
        <taxon>Sulfitobacter</taxon>
    </lineage>
</organism>
<reference evidence="10 11" key="1">
    <citation type="journal article" date="2014" name="Genome Announc.">
        <title>Draft Genome Sequences of Two Isolates of the Roseobacter Group, Sulfitobacter sp. Strains 3SOLIMAR09 and 1FIGIMAR09, from Harbors of Mallorca Island (Mediterranean Sea).</title>
        <authorList>
            <person name="Mas-Llado M."/>
            <person name="Pina-Villalonga J.M."/>
            <person name="Brunet-Galmes I."/>
            <person name="Nogales B."/>
            <person name="Bosch R."/>
        </authorList>
    </citation>
    <scope>NUCLEOTIDE SEQUENCE [LARGE SCALE GENOMIC DNA]</scope>
    <source>
        <strain evidence="10 11">1FIGIMAR09</strain>
    </source>
</reference>
<dbReference type="STRING" id="83219.PM02_01780"/>
<name>A0A061SXH7_9RHOB</name>
<comment type="similarity">
    <text evidence="9">Belongs to the FtsQ/DivIB family. FtsQ subfamily.</text>
</comment>
<dbReference type="InterPro" id="IPR005548">
    <property type="entry name" value="Cell_div_FtsQ/DivIB_C"/>
</dbReference>
<dbReference type="Gene3D" id="3.40.50.11690">
    <property type="entry name" value="Cell division protein FtsQ/DivIB"/>
    <property type="match status" value="1"/>
</dbReference>
<dbReference type="InterPro" id="IPR034746">
    <property type="entry name" value="POTRA"/>
</dbReference>
<keyword evidence="4 9" id="KW-0132">Cell division</keyword>
<dbReference type="Proteomes" id="UP000027337">
    <property type="component" value="Unassembled WGS sequence"/>
</dbReference>
<evidence type="ECO:0000256" key="9">
    <source>
        <dbReference type="HAMAP-Rule" id="MF_00911"/>
    </source>
</evidence>
<dbReference type="GO" id="GO:0005886">
    <property type="term" value="C:plasma membrane"/>
    <property type="evidence" value="ECO:0007669"/>
    <property type="project" value="UniProtKB-SubCell"/>
</dbReference>
<protein>
    <recommendedName>
        <fullName evidence="9">Cell division protein FtsQ</fullName>
    </recommendedName>
</protein>
<evidence type="ECO:0000313" key="10">
    <source>
        <dbReference type="EMBL" id="KAJ04963.1"/>
    </source>
</evidence>
<keyword evidence="3 9" id="KW-0997">Cell inner membrane</keyword>
<evidence type="ECO:0000256" key="8">
    <source>
        <dbReference type="ARBA" id="ARBA00023306"/>
    </source>
</evidence>
<keyword evidence="11" id="KW-1185">Reference proteome</keyword>
<dbReference type="eggNOG" id="COG1589">
    <property type="taxonomic scope" value="Bacteria"/>
</dbReference>
<dbReference type="InterPro" id="IPR045335">
    <property type="entry name" value="FtsQ_C_sf"/>
</dbReference>
<evidence type="ECO:0000256" key="2">
    <source>
        <dbReference type="ARBA" id="ARBA00022475"/>
    </source>
</evidence>
<gene>
    <name evidence="9" type="primary">ftsQ</name>
    <name evidence="10" type="ORF">PM02_01780</name>
</gene>
<comment type="caution">
    <text evidence="10">The sequence shown here is derived from an EMBL/GenBank/DDBJ whole genome shotgun (WGS) entry which is preliminary data.</text>
</comment>
<evidence type="ECO:0000256" key="5">
    <source>
        <dbReference type="ARBA" id="ARBA00022692"/>
    </source>
</evidence>
<evidence type="ECO:0000256" key="3">
    <source>
        <dbReference type="ARBA" id="ARBA00022519"/>
    </source>
</evidence>
<dbReference type="GO" id="GO:0043093">
    <property type="term" value="P:FtsZ-dependent cytokinesis"/>
    <property type="evidence" value="ECO:0007669"/>
    <property type="project" value="UniProtKB-UniRule"/>
</dbReference>
<dbReference type="PANTHER" id="PTHR35851:SF1">
    <property type="entry name" value="CELL DIVISION PROTEIN FTSQ"/>
    <property type="match status" value="1"/>
</dbReference>
<evidence type="ECO:0000313" key="11">
    <source>
        <dbReference type="Proteomes" id="UP000027337"/>
    </source>
</evidence>
<dbReference type="PROSITE" id="PS51779">
    <property type="entry name" value="POTRA"/>
    <property type="match status" value="1"/>
</dbReference>
<evidence type="ECO:0000256" key="7">
    <source>
        <dbReference type="ARBA" id="ARBA00023136"/>
    </source>
</evidence>
<dbReference type="HAMAP" id="MF_00911">
    <property type="entry name" value="FtsQ_subfam"/>
    <property type="match status" value="1"/>
</dbReference>
<keyword evidence="6 9" id="KW-1133">Transmembrane helix</keyword>
<keyword evidence="2 9" id="KW-1003">Cell membrane</keyword>
<dbReference type="AlphaFoldDB" id="A0A061SXH7"/>
<keyword evidence="7 9" id="KW-0472">Membrane</keyword>
<accession>A0A061SXH7</accession>
<dbReference type="GO" id="GO:0032153">
    <property type="term" value="C:cell division site"/>
    <property type="evidence" value="ECO:0007669"/>
    <property type="project" value="UniProtKB-UniRule"/>
</dbReference>
<sequence>MFPLTLRRSSAKSAKAKADPAPSRWSWRMQRLMLTPGFRLGLRAGVPFCLTLMAATIYLSSEERREAIALAVSDARRSIEERPEFMVKLMAVDGATGALAANVRALVPVEFPASSFDLDVTVLRQQITDLDGVKNASVRIKPGGILQVDVTPRIPVAVWRTEDELVLVDEGGARVEVIGSRGARPDLPLIAGPGAEAQVPQALRLINATAPIGKRLRGLVRVGERRWDVVLDRDQRIMLPETGAVQALERVIALEGAQEVLSRDVLVVDMRLAQRPTVRMSEEATKQWWQIKQISGQ</sequence>